<evidence type="ECO:0000256" key="1">
    <source>
        <dbReference type="ARBA" id="ARBA00022694"/>
    </source>
</evidence>
<comment type="function">
    <text evidence="4">Responsible for synthesis of pseudouridine from uracil-65 in transfer RNAs.</text>
</comment>
<dbReference type="GO" id="GO:0000455">
    <property type="term" value="P:enzyme-directed rRNA pseudouridine synthesis"/>
    <property type="evidence" value="ECO:0007669"/>
    <property type="project" value="TreeGrafter"/>
</dbReference>
<dbReference type="AlphaFoldDB" id="A0A4Z0BIV4"/>
<dbReference type="GO" id="GO:0008033">
    <property type="term" value="P:tRNA processing"/>
    <property type="evidence" value="ECO:0007669"/>
    <property type="project" value="UniProtKB-KW"/>
</dbReference>
<evidence type="ECO:0000313" key="12">
    <source>
        <dbReference type="Proteomes" id="UP000297564"/>
    </source>
</evidence>
<keyword evidence="2" id="KW-0413">Isomerase</keyword>
<reference evidence="11 12" key="1">
    <citation type="submission" date="2019-03" db="EMBL/GenBank/DDBJ databases">
        <title>Ramlibacter rhizophilus CCTCC AB2015357, whole genome shotgun sequence.</title>
        <authorList>
            <person name="Zhang X."/>
            <person name="Feng G."/>
            <person name="Zhu H."/>
        </authorList>
    </citation>
    <scope>NUCLEOTIDE SEQUENCE [LARGE SCALE GENOMIC DNA]</scope>
    <source>
        <strain evidence="11 12">CCTCC AB2015357</strain>
    </source>
</reference>
<dbReference type="OrthoDB" id="9785808at2"/>
<dbReference type="GO" id="GO:0160149">
    <property type="term" value="F:tRNA pseudouridine(65) synthase activity"/>
    <property type="evidence" value="ECO:0007669"/>
    <property type="project" value="UniProtKB-EC"/>
</dbReference>
<evidence type="ECO:0000259" key="10">
    <source>
        <dbReference type="Pfam" id="PF00849"/>
    </source>
</evidence>
<gene>
    <name evidence="11" type="ORF">EZ242_16585</name>
</gene>
<organism evidence="11 12">
    <name type="scientific">Ramlibacter rhizophilus</name>
    <dbReference type="NCBI Taxonomy" id="1781167"/>
    <lineage>
        <taxon>Bacteria</taxon>
        <taxon>Pseudomonadati</taxon>
        <taxon>Pseudomonadota</taxon>
        <taxon>Betaproteobacteria</taxon>
        <taxon>Burkholderiales</taxon>
        <taxon>Comamonadaceae</taxon>
        <taxon>Ramlibacter</taxon>
    </lineage>
</organism>
<evidence type="ECO:0000256" key="7">
    <source>
        <dbReference type="ARBA" id="ARBA00041803"/>
    </source>
</evidence>
<keyword evidence="1" id="KW-0819">tRNA processing</keyword>
<evidence type="ECO:0000256" key="4">
    <source>
        <dbReference type="ARBA" id="ARBA00037670"/>
    </source>
</evidence>
<evidence type="ECO:0000256" key="2">
    <source>
        <dbReference type="ARBA" id="ARBA00023235"/>
    </source>
</evidence>
<comment type="catalytic activity">
    <reaction evidence="3">
        <text>uridine(65) in tRNA = pseudouridine(65) in tRNA</text>
        <dbReference type="Rhea" id="RHEA:42536"/>
        <dbReference type="Rhea" id="RHEA-COMP:10103"/>
        <dbReference type="Rhea" id="RHEA-COMP:10104"/>
        <dbReference type="ChEBI" id="CHEBI:65314"/>
        <dbReference type="ChEBI" id="CHEBI:65315"/>
        <dbReference type="EC" id="5.4.99.26"/>
    </reaction>
</comment>
<feature type="domain" description="Pseudouridine synthase RsuA/RluA-like" evidence="10">
    <location>
        <begin position="14"/>
        <end position="170"/>
    </location>
</feature>
<name>A0A4Z0BIV4_9BURK</name>
<dbReference type="PANTHER" id="PTHR21600">
    <property type="entry name" value="MITOCHONDRIAL RNA PSEUDOURIDINE SYNTHASE"/>
    <property type="match status" value="1"/>
</dbReference>
<dbReference type="EMBL" id="SMLL01000006">
    <property type="protein sequence ID" value="TFY98064.1"/>
    <property type="molecule type" value="Genomic_DNA"/>
</dbReference>
<dbReference type="Pfam" id="PF00849">
    <property type="entry name" value="PseudoU_synth_2"/>
    <property type="match status" value="1"/>
</dbReference>
<proteinExistence type="predicted"/>
<comment type="caution">
    <text evidence="11">The sequence shown here is derived from an EMBL/GenBank/DDBJ whole genome shotgun (WGS) entry which is preliminary data.</text>
</comment>
<evidence type="ECO:0000256" key="8">
    <source>
        <dbReference type="ARBA" id="ARBA00041975"/>
    </source>
</evidence>
<dbReference type="GO" id="GO:0003723">
    <property type="term" value="F:RNA binding"/>
    <property type="evidence" value="ECO:0007669"/>
    <property type="project" value="InterPro"/>
</dbReference>
<dbReference type="InterPro" id="IPR020103">
    <property type="entry name" value="PsdUridine_synth_cat_dom_sf"/>
</dbReference>
<protein>
    <recommendedName>
        <fullName evidence="6">tRNA pseudouridine synthase C</fullName>
        <ecNumber evidence="5">5.4.99.26</ecNumber>
    </recommendedName>
    <alternativeName>
        <fullName evidence="8">tRNA pseudouridine(65) synthase</fullName>
    </alternativeName>
    <alternativeName>
        <fullName evidence="9">tRNA pseudouridylate synthase C</fullName>
    </alternativeName>
    <alternativeName>
        <fullName evidence="7">tRNA-uridine isomerase C</fullName>
    </alternativeName>
</protein>
<dbReference type="InterPro" id="IPR050188">
    <property type="entry name" value="RluA_PseudoU_synthase"/>
</dbReference>
<dbReference type="Gene3D" id="3.30.2350.10">
    <property type="entry name" value="Pseudouridine synthase"/>
    <property type="match status" value="1"/>
</dbReference>
<evidence type="ECO:0000256" key="6">
    <source>
        <dbReference type="ARBA" id="ARBA00040675"/>
    </source>
</evidence>
<dbReference type="InterPro" id="IPR006224">
    <property type="entry name" value="PsdUridine_synth_RluA-like_CS"/>
</dbReference>
<evidence type="ECO:0000256" key="3">
    <source>
        <dbReference type="ARBA" id="ARBA00036607"/>
    </source>
</evidence>
<dbReference type="PROSITE" id="PS01129">
    <property type="entry name" value="PSI_RLU"/>
    <property type="match status" value="1"/>
</dbReference>
<sequence length="241" mass="26671">MSSIELRLLHLDTDVVAVDKPAGMLVHPSRLDAQENVTVLAELQAQLGQVLYPLHRLDKATSGVLVLARHAEAARHYGRVFRDGLAAKHYLALVRGWPAEQGRIEQPLARDPERPSAGQPHLDARTDWQRLATFEWPFPVDGRHPTSRYALVGVQPLSGRRHQIRRHFKHIAHPLVGDSTHGKGAHNRAVAQWLGTARLWLHAGQLRLPAPGGVLDLHAPAGPEWAPLLPAPEWRPPCSAT</sequence>
<dbReference type="Proteomes" id="UP000297564">
    <property type="component" value="Unassembled WGS sequence"/>
</dbReference>
<evidence type="ECO:0000313" key="11">
    <source>
        <dbReference type="EMBL" id="TFY98064.1"/>
    </source>
</evidence>
<dbReference type="InterPro" id="IPR006145">
    <property type="entry name" value="PsdUridine_synth_RsuA/RluA"/>
</dbReference>
<keyword evidence="12" id="KW-1185">Reference proteome</keyword>
<dbReference type="SUPFAM" id="SSF55120">
    <property type="entry name" value="Pseudouridine synthase"/>
    <property type="match status" value="1"/>
</dbReference>
<dbReference type="RefSeq" id="WP_135286297.1">
    <property type="nucleotide sequence ID" value="NZ_SMLL01000006.1"/>
</dbReference>
<accession>A0A4Z0BIV4</accession>
<dbReference type="PANTHER" id="PTHR21600:SF56">
    <property type="entry name" value="TRNA PSEUDOURIDINE SYNTHASE C"/>
    <property type="match status" value="1"/>
</dbReference>
<evidence type="ECO:0000256" key="5">
    <source>
        <dbReference type="ARBA" id="ARBA00038943"/>
    </source>
</evidence>
<dbReference type="EC" id="5.4.99.26" evidence="5"/>
<evidence type="ECO:0000256" key="9">
    <source>
        <dbReference type="ARBA" id="ARBA00043049"/>
    </source>
</evidence>